<proteinExistence type="inferred from homology"/>
<sequence length="348" mass="36993">MMNKFASGLNDLITDVQGVRVGHSTLSNGDVQTGVTTIIPHGGNLFLEKLPAAVHVMNGFGKSSGLIQIEELGQLESPILLTNTFSVGVCTEALIEYMLADNPDIGERTGTINTVVAECNDGYLNDIRGMHVRKQHVFEALRQAESQFDLGAVGAGRGMSCYQLKGGIGSSSRLLTFAGQTFTIGALVLSNFGRLEDLVLDGRAIGRELVAAMNDADGEHRDLGSIIVVLATDLPLDARQLKRLAKRAGVGIARTGSYVGNGSGEIAVAFSTAESIAHYAETVISNRLAFHEDSMEQVFAATAEVVETAIAKSLWSAETVSGKNGCERMSLRSVLEDTGLTYDDVAIR</sequence>
<dbReference type="Gene3D" id="3.60.70.12">
    <property type="entry name" value="L-amino peptidase D-ALA esterase/amidase"/>
    <property type="match status" value="1"/>
</dbReference>
<keyword evidence="3" id="KW-1185">Reference proteome</keyword>
<dbReference type="OrthoDB" id="9770388at2"/>
<dbReference type="InterPro" id="IPR016117">
    <property type="entry name" value="ArgJ-like_dom_sf"/>
</dbReference>
<protein>
    <submittedName>
        <fullName evidence="2">P1 family peptidase</fullName>
    </submittedName>
</protein>
<dbReference type="InParanoid" id="A0A5R8QGC4"/>
<evidence type="ECO:0000256" key="1">
    <source>
        <dbReference type="ARBA" id="ARBA00007068"/>
    </source>
</evidence>
<dbReference type="PANTHER" id="PTHR36512:SF3">
    <property type="entry name" value="BLR5678 PROTEIN"/>
    <property type="match status" value="1"/>
</dbReference>
<dbReference type="CDD" id="cd02253">
    <property type="entry name" value="DmpA"/>
    <property type="match status" value="1"/>
</dbReference>
<dbReference type="Proteomes" id="UP000306912">
    <property type="component" value="Unassembled WGS sequence"/>
</dbReference>
<accession>A0A5R8QGC4</accession>
<dbReference type="Pfam" id="PF03576">
    <property type="entry name" value="Peptidase_S58"/>
    <property type="match status" value="1"/>
</dbReference>
<dbReference type="InterPro" id="IPR005321">
    <property type="entry name" value="Peptidase_S58_DmpA"/>
</dbReference>
<comment type="caution">
    <text evidence="2">The sequence shown here is derived from an EMBL/GenBank/DDBJ whole genome shotgun (WGS) entry which is preliminary data.</text>
</comment>
<gene>
    <name evidence="2" type="ORF">FEZ08_04035</name>
</gene>
<dbReference type="EMBL" id="VBWP01000002">
    <property type="protein sequence ID" value="TLG76816.1"/>
    <property type="molecule type" value="Genomic_DNA"/>
</dbReference>
<evidence type="ECO:0000313" key="3">
    <source>
        <dbReference type="Proteomes" id="UP000306912"/>
    </source>
</evidence>
<organism evidence="2 3">
    <name type="scientific">Culicoidibacter larvae</name>
    <dbReference type="NCBI Taxonomy" id="2579976"/>
    <lineage>
        <taxon>Bacteria</taxon>
        <taxon>Bacillati</taxon>
        <taxon>Bacillota</taxon>
        <taxon>Culicoidibacteria</taxon>
        <taxon>Culicoidibacterales</taxon>
        <taxon>Culicoidibacteraceae</taxon>
        <taxon>Culicoidibacter</taxon>
    </lineage>
</organism>
<comment type="similarity">
    <text evidence="1">Belongs to the peptidase S58 family.</text>
</comment>
<dbReference type="AlphaFoldDB" id="A0A5R8QGC4"/>
<name>A0A5R8QGC4_9FIRM</name>
<dbReference type="PANTHER" id="PTHR36512">
    <property type="entry name" value="D-AMINOPEPTIDASE"/>
    <property type="match status" value="1"/>
</dbReference>
<dbReference type="SUPFAM" id="SSF56266">
    <property type="entry name" value="DmpA/ArgJ-like"/>
    <property type="match status" value="1"/>
</dbReference>
<reference evidence="2 3" key="1">
    <citation type="submission" date="2019-05" db="EMBL/GenBank/DDBJ databases">
        <title>Culicoidintestinum kansasii gen. nov., sp. nov. from the gastrointestinal tract of the biting midge, Culicoides sonorensis.</title>
        <authorList>
            <person name="Neupane S."/>
            <person name="Ghosh A."/>
            <person name="Gunther S."/>
            <person name="Martin K."/>
            <person name="Zurek L."/>
        </authorList>
    </citation>
    <scope>NUCLEOTIDE SEQUENCE [LARGE SCALE GENOMIC DNA]</scope>
    <source>
        <strain evidence="2 3">CS-1</strain>
    </source>
</reference>
<evidence type="ECO:0000313" key="2">
    <source>
        <dbReference type="EMBL" id="TLG76816.1"/>
    </source>
</evidence>
<dbReference type="GO" id="GO:0004177">
    <property type="term" value="F:aminopeptidase activity"/>
    <property type="evidence" value="ECO:0007669"/>
    <property type="project" value="TreeGrafter"/>
</dbReference>